<keyword evidence="2" id="KW-1185">Reference proteome</keyword>
<evidence type="ECO:0000313" key="1">
    <source>
        <dbReference type="EMBL" id="KAI5650371.1"/>
    </source>
</evidence>
<sequence>MSVLFYVDCPFPALGLHHFYDEFALLEILPLLNKEIPNDVPIEEPAEVTLEEKRDAMDETESKVDVTKDTAGNGMRKRTRSSTKIQAGPNPATKKAKGKAPISSSLKLKNVYNNHFCKGGTRHDV</sequence>
<comment type="caution">
    <text evidence="1">The sequence shown here is derived from an EMBL/GenBank/DDBJ whole genome shotgun (WGS) entry which is preliminary data.</text>
</comment>
<accession>A0ACB9ZSX7</accession>
<gene>
    <name evidence="1" type="ORF">M9H77_36376</name>
</gene>
<dbReference type="EMBL" id="CM044708">
    <property type="protein sequence ID" value="KAI5650371.1"/>
    <property type="molecule type" value="Genomic_DNA"/>
</dbReference>
<evidence type="ECO:0000313" key="2">
    <source>
        <dbReference type="Proteomes" id="UP001060085"/>
    </source>
</evidence>
<reference evidence="2" key="1">
    <citation type="journal article" date="2023" name="Nat. Plants">
        <title>Single-cell RNA sequencing provides a high-resolution roadmap for understanding the multicellular compartmentation of specialized metabolism.</title>
        <authorList>
            <person name="Sun S."/>
            <person name="Shen X."/>
            <person name="Li Y."/>
            <person name="Li Y."/>
            <person name="Wang S."/>
            <person name="Li R."/>
            <person name="Zhang H."/>
            <person name="Shen G."/>
            <person name="Guo B."/>
            <person name="Wei J."/>
            <person name="Xu J."/>
            <person name="St-Pierre B."/>
            <person name="Chen S."/>
            <person name="Sun C."/>
        </authorList>
    </citation>
    <scope>NUCLEOTIDE SEQUENCE [LARGE SCALE GENOMIC DNA]</scope>
</reference>
<dbReference type="Proteomes" id="UP001060085">
    <property type="component" value="Linkage Group LG08"/>
</dbReference>
<name>A0ACB9ZSX7_CATRO</name>
<organism evidence="1 2">
    <name type="scientific">Catharanthus roseus</name>
    <name type="common">Madagascar periwinkle</name>
    <name type="synonym">Vinca rosea</name>
    <dbReference type="NCBI Taxonomy" id="4058"/>
    <lineage>
        <taxon>Eukaryota</taxon>
        <taxon>Viridiplantae</taxon>
        <taxon>Streptophyta</taxon>
        <taxon>Embryophyta</taxon>
        <taxon>Tracheophyta</taxon>
        <taxon>Spermatophyta</taxon>
        <taxon>Magnoliopsida</taxon>
        <taxon>eudicotyledons</taxon>
        <taxon>Gunneridae</taxon>
        <taxon>Pentapetalae</taxon>
        <taxon>asterids</taxon>
        <taxon>lamiids</taxon>
        <taxon>Gentianales</taxon>
        <taxon>Apocynaceae</taxon>
        <taxon>Rauvolfioideae</taxon>
        <taxon>Vinceae</taxon>
        <taxon>Catharanthinae</taxon>
        <taxon>Catharanthus</taxon>
    </lineage>
</organism>
<proteinExistence type="predicted"/>
<protein>
    <submittedName>
        <fullName evidence="1">Uncharacterized protein</fullName>
    </submittedName>
</protein>